<sequence>MNLIPRREVTDKIYSVRSGGLHRKSPTLGGCANERIMRKLKLVGESLSIRGIILNIEKWGNNNPENENKNKKAAALKIFPKFLRIMCTNQGSKFYLGEHV</sequence>
<dbReference type="AlphaFoldDB" id="A0A0C2IZ18"/>
<comment type="caution">
    <text evidence="1">The sequence shown here is derived from an EMBL/GenBank/DDBJ whole genome shotgun (WGS) entry which is preliminary data.</text>
</comment>
<organism evidence="1 2">
    <name type="scientific">Thelohanellus kitauei</name>
    <name type="common">Myxosporean</name>
    <dbReference type="NCBI Taxonomy" id="669202"/>
    <lineage>
        <taxon>Eukaryota</taxon>
        <taxon>Metazoa</taxon>
        <taxon>Cnidaria</taxon>
        <taxon>Myxozoa</taxon>
        <taxon>Myxosporea</taxon>
        <taxon>Bivalvulida</taxon>
        <taxon>Platysporina</taxon>
        <taxon>Myxobolidae</taxon>
        <taxon>Thelohanellus</taxon>
    </lineage>
</organism>
<keyword evidence="2" id="KW-1185">Reference proteome</keyword>
<evidence type="ECO:0000313" key="1">
    <source>
        <dbReference type="EMBL" id="KII70769.1"/>
    </source>
</evidence>
<name>A0A0C2IZ18_THEKT</name>
<gene>
    <name evidence="1" type="ORF">RF11_00872</name>
</gene>
<evidence type="ECO:0000313" key="2">
    <source>
        <dbReference type="Proteomes" id="UP000031668"/>
    </source>
</evidence>
<accession>A0A0C2IZ18</accession>
<dbReference type="Proteomes" id="UP000031668">
    <property type="component" value="Unassembled WGS sequence"/>
</dbReference>
<reference evidence="1 2" key="1">
    <citation type="journal article" date="2014" name="Genome Biol. Evol.">
        <title>The genome of the myxosporean Thelohanellus kitauei shows adaptations to nutrient acquisition within its fish host.</title>
        <authorList>
            <person name="Yang Y."/>
            <person name="Xiong J."/>
            <person name="Zhou Z."/>
            <person name="Huo F."/>
            <person name="Miao W."/>
            <person name="Ran C."/>
            <person name="Liu Y."/>
            <person name="Zhang J."/>
            <person name="Feng J."/>
            <person name="Wang M."/>
            <person name="Wang M."/>
            <person name="Wang L."/>
            <person name="Yao B."/>
        </authorList>
    </citation>
    <scope>NUCLEOTIDE SEQUENCE [LARGE SCALE GENOMIC DNA]</scope>
    <source>
        <strain evidence="1">Wuqing</strain>
    </source>
</reference>
<proteinExistence type="predicted"/>
<dbReference type="EMBL" id="JWZT01001965">
    <property type="protein sequence ID" value="KII70769.1"/>
    <property type="molecule type" value="Genomic_DNA"/>
</dbReference>
<protein>
    <submittedName>
        <fullName evidence="1">Uncharacterized protein</fullName>
    </submittedName>
</protein>